<dbReference type="OrthoDB" id="9804734at2"/>
<reference evidence="7" key="1">
    <citation type="journal article" date="2017" name="Appl. Environ. Microbiol.">
        <title>Genomic analysis of Calderihabitans maritimus KKC1, a thermophilic hydrogenogenic carboxydotrophic bacterium isolated from marine sediment.</title>
        <authorList>
            <person name="Omae K."/>
            <person name="Yoneda Y."/>
            <person name="Fukuyama Y."/>
            <person name="Yoshida T."/>
            <person name="Sako Y."/>
        </authorList>
    </citation>
    <scope>NUCLEOTIDE SEQUENCE [LARGE SCALE GENOMIC DNA]</scope>
    <source>
        <strain evidence="7">KKC1</strain>
    </source>
</reference>
<comment type="caution">
    <text evidence="6">The sequence shown here is derived from an EMBL/GenBank/DDBJ whole genome shotgun (WGS) entry which is preliminary data.</text>
</comment>
<keyword evidence="2" id="KW-0560">Oxidoreductase</keyword>
<gene>
    <name evidence="6" type="ORF">KKC1_01940</name>
</gene>
<dbReference type="PROSITE" id="PS00913">
    <property type="entry name" value="ADH_IRON_1"/>
    <property type="match status" value="1"/>
</dbReference>
<dbReference type="Pfam" id="PF25137">
    <property type="entry name" value="ADH_Fe_C"/>
    <property type="match status" value="1"/>
</dbReference>
<dbReference type="Gene3D" id="3.40.50.1970">
    <property type="match status" value="1"/>
</dbReference>
<dbReference type="FunFam" id="3.40.50.1970:FF:000003">
    <property type="entry name" value="Alcohol dehydrogenase, iron-containing"/>
    <property type="match status" value="1"/>
</dbReference>
<evidence type="ECO:0000256" key="2">
    <source>
        <dbReference type="ARBA" id="ARBA00023002"/>
    </source>
</evidence>
<keyword evidence="7" id="KW-1185">Reference proteome</keyword>
<dbReference type="GO" id="GO:0046872">
    <property type="term" value="F:metal ion binding"/>
    <property type="evidence" value="ECO:0007669"/>
    <property type="project" value="InterPro"/>
</dbReference>
<dbReference type="FunFam" id="1.20.1090.10:FF:000001">
    <property type="entry name" value="Aldehyde-alcohol dehydrogenase"/>
    <property type="match status" value="1"/>
</dbReference>
<dbReference type="Proteomes" id="UP000197032">
    <property type="component" value="Unassembled WGS sequence"/>
</dbReference>
<dbReference type="GO" id="GO:0004022">
    <property type="term" value="F:alcohol dehydrogenase (NAD+) activity"/>
    <property type="evidence" value="ECO:0007669"/>
    <property type="project" value="TreeGrafter"/>
</dbReference>
<dbReference type="EMBL" id="BDGJ01000003">
    <property type="protein sequence ID" value="GAW91032.1"/>
    <property type="molecule type" value="Genomic_DNA"/>
</dbReference>
<keyword evidence="3" id="KW-0520">NAD</keyword>
<accession>A0A1Z5HNC3</accession>
<dbReference type="InterPro" id="IPR001670">
    <property type="entry name" value="ADH_Fe/GldA"/>
</dbReference>
<name>A0A1Z5HNC3_9FIRM</name>
<dbReference type="RefSeq" id="WP_088552630.1">
    <property type="nucleotide sequence ID" value="NZ_BDGJ01000003.1"/>
</dbReference>
<dbReference type="CDD" id="cd08551">
    <property type="entry name" value="Fe-ADH"/>
    <property type="match status" value="1"/>
</dbReference>
<evidence type="ECO:0000313" key="6">
    <source>
        <dbReference type="EMBL" id="GAW91032.1"/>
    </source>
</evidence>
<evidence type="ECO:0000256" key="1">
    <source>
        <dbReference type="ARBA" id="ARBA00007358"/>
    </source>
</evidence>
<dbReference type="PANTHER" id="PTHR11496:SF102">
    <property type="entry name" value="ALCOHOL DEHYDROGENASE 4"/>
    <property type="match status" value="1"/>
</dbReference>
<dbReference type="Gene3D" id="1.20.1090.10">
    <property type="entry name" value="Dehydroquinate synthase-like - alpha domain"/>
    <property type="match status" value="1"/>
</dbReference>
<protein>
    <submittedName>
        <fullName evidence="6">Alcohol dehydrogenase</fullName>
    </submittedName>
</protein>
<evidence type="ECO:0000259" key="5">
    <source>
        <dbReference type="Pfam" id="PF25137"/>
    </source>
</evidence>
<dbReference type="InterPro" id="IPR018211">
    <property type="entry name" value="ADH_Fe_CS"/>
</dbReference>
<sequence length="384" mass="41193">MEGFAFQLQTRVCFGVNEVFNIGNKCREYNAMRVFIVTDQGVVEAGILEQVKKVVNDAGIETVVFDEVEPDPSLETVHRCASRFREKNCDLILAVGGGSPVDTAKGARVVVENSGHIRDYAGVNKVPKAPAIPLIAVPTTSGTGSEVTMFAVLSDWENNMKITVASPYLAPELALVDPLLTLTAPPSVTAASGIDALAHAIETYVSLKAQPPAEVLALRAIELIGESLRPAVANGSDEEARTKMSLGSLLAGMAFNNSLLGLTHSIGAALSGHAHVRHGVAIGLLLPHVMEFNAMARLEKFRDIAVALGEDVRGLNLREAAFRSVKAVRELVEDIALPRRLREVGVTEDMIESMTEDAMGHGMLKFNPRKATEKDIVGILRKAL</sequence>
<comment type="similarity">
    <text evidence="1">Belongs to the iron-containing alcohol dehydrogenase family.</text>
</comment>
<dbReference type="AlphaFoldDB" id="A0A1Z5HNC3"/>
<dbReference type="PANTHER" id="PTHR11496">
    <property type="entry name" value="ALCOHOL DEHYDROGENASE"/>
    <property type="match status" value="1"/>
</dbReference>
<organism evidence="6 7">
    <name type="scientific">Calderihabitans maritimus</name>
    <dbReference type="NCBI Taxonomy" id="1246530"/>
    <lineage>
        <taxon>Bacteria</taxon>
        <taxon>Bacillati</taxon>
        <taxon>Bacillota</taxon>
        <taxon>Clostridia</taxon>
        <taxon>Neomoorellales</taxon>
        <taxon>Calderihabitantaceae</taxon>
        <taxon>Calderihabitans</taxon>
    </lineage>
</organism>
<dbReference type="InterPro" id="IPR039697">
    <property type="entry name" value="Alcohol_dehydrogenase_Fe"/>
</dbReference>
<evidence type="ECO:0000313" key="7">
    <source>
        <dbReference type="Proteomes" id="UP000197032"/>
    </source>
</evidence>
<feature type="domain" description="Alcohol dehydrogenase iron-type/glycerol dehydrogenase GldA" evidence="4">
    <location>
        <begin position="10"/>
        <end position="178"/>
    </location>
</feature>
<dbReference type="SUPFAM" id="SSF56796">
    <property type="entry name" value="Dehydroquinate synthase-like"/>
    <property type="match status" value="1"/>
</dbReference>
<evidence type="ECO:0000256" key="3">
    <source>
        <dbReference type="ARBA" id="ARBA00023027"/>
    </source>
</evidence>
<evidence type="ECO:0000259" key="4">
    <source>
        <dbReference type="Pfam" id="PF00465"/>
    </source>
</evidence>
<feature type="domain" description="Fe-containing alcohol dehydrogenase-like C-terminal" evidence="5">
    <location>
        <begin position="189"/>
        <end position="384"/>
    </location>
</feature>
<dbReference type="InterPro" id="IPR056798">
    <property type="entry name" value="ADH_Fe_C"/>
</dbReference>
<proteinExistence type="inferred from homology"/>
<dbReference type="Pfam" id="PF00465">
    <property type="entry name" value="Fe-ADH"/>
    <property type="match status" value="1"/>
</dbReference>